<comment type="caution">
    <text evidence="2">The sequence shown here is derived from an EMBL/GenBank/DDBJ whole genome shotgun (WGS) entry which is preliminary data.</text>
</comment>
<organism evidence="2 3">
    <name type="scientific">Parachaetomium inaequale</name>
    <dbReference type="NCBI Taxonomy" id="2588326"/>
    <lineage>
        <taxon>Eukaryota</taxon>
        <taxon>Fungi</taxon>
        <taxon>Dikarya</taxon>
        <taxon>Ascomycota</taxon>
        <taxon>Pezizomycotina</taxon>
        <taxon>Sordariomycetes</taxon>
        <taxon>Sordariomycetidae</taxon>
        <taxon>Sordariales</taxon>
        <taxon>Chaetomiaceae</taxon>
        <taxon>Parachaetomium</taxon>
    </lineage>
</organism>
<evidence type="ECO:0000313" key="3">
    <source>
        <dbReference type="Proteomes" id="UP001303115"/>
    </source>
</evidence>
<protein>
    <submittedName>
        <fullName evidence="2">Uncharacterized protein</fullName>
    </submittedName>
</protein>
<keyword evidence="3" id="KW-1185">Reference proteome</keyword>
<sequence length="169" mass="17678">GVSLGGWVRGVKRGAEGQQREGRGGRYGKGVGGVGRGGMGEGILIPTRDGEAGDGVRMVQSSASSSSSGALGRFAQASLVWEAVLGLLTAMVECVRMDDEMFDDILGLVVDVLPQHADLKEALETVNADAVWLALYERGMVPGREVPVVEGFEFRFASVEARGAVQVGV</sequence>
<evidence type="ECO:0000313" key="2">
    <source>
        <dbReference type="EMBL" id="KAK4043943.1"/>
    </source>
</evidence>
<reference evidence="3" key="1">
    <citation type="journal article" date="2023" name="Mol. Phylogenet. Evol.">
        <title>Genome-scale phylogeny and comparative genomics of the fungal order Sordariales.</title>
        <authorList>
            <person name="Hensen N."/>
            <person name="Bonometti L."/>
            <person name="Westerberg I."/>
            <person name="Brannstrom I.O."/>
            <person name="Guillou S."/>
            <person name="Cros-Aarteil S."/>
            <person name="Calhoun S."/>
            <person name="Haridas S."/>
            <person name="Kuo A."/>
            <person name="Mondo S."/>
            <person name="Pangilinan J."/>
            <person name="Riley R."/>
            <person name="LaButti K."/>
            <person name="Andreopoulos B."/>
            <person name="Lipzen A."/>
            <person name="Chen C."/>
            <person name="Yan M."/>
            <person name="Daum C."/>
            <person name="Ng V."/>
            <person name="Clum A."/>
            <person name="Steindorff A."/>
            <person name="Ohm R.A."/>
            <person name="Martin F."/>
            <person name="Silar P."/>
            <person name="Natvig D.O."/>
            <person name="Lalanne C."/>
            <person name="Gautier V."/>
            <person name="Ament-Velasquez S.L."/>
            <person name="Kruys A."/>
            <person name="Hutchinson M.I."/>
            <person name="Powell A.J."/>
            <person name="Barry K."/>
            <person name="Miller A.N."/>
            <person name="Grigoriev I.V."/>
            <person name="Debuchy R."/>
            <person name="Gladieux P."/>
            <person name="Hiltunen Thoren M."/>
            <person name="Johannesson H."/>
        </authorList>
    </citation>
    <scope>NUCLEOTIDE SEQUENCE [LARGE SCALE GENOMIC DNA]</scope>
    <source>
        <strain evidence="3">CBS 284.82</strain>
    </source>
</reference>
<evidence type="ECO:0000256" key="1">
    <source>
        <dbReference type="SAM" id="MobiDB-lite"/>
    </source>
</evidence>
<proteinExistence type="predicted"/>
<dbReference type="AlphaFoldDB" id="A0AAN6SVU1"/>
<feature type="region of interest" description="Disordered" evidence="1">
    <location>
        <begin position="1"/>
        <end position="31"/>
    </location>
</feature>
<feature type="compositionally biased region" description="Basic and acidic residues" evidence="1">
    <location>
        <begin position="13"/>
        <end position="24"/>
    </location>
</feature>
<dbReference type="EMBL" id="MU854322">
    <property type="protein sequence ID" value="KAK4043943.1"/>
    <property type="molecule type" value="Genomic_DNA"/>
</dbReference>
<feature type="non-terminal residue" evidence="2">
    <location>
        <position position="1"/>
    </location>
</feature>
<name>A0AAN6SVU1_9PEZI</name>
<accession>A0AAN6SVU1</accession>
<dbReference type="Proteomes" id="UP001303115">
    <property type="component" value="Unassembled WGS sequence"/>
</dbReference>
<gene>
    <name evidence="2" type="ORF">C8A01DRAFT_12522</name>
</gene>